<dbReference type="Gene3D" id="3.40.50.300">
    <property type="entry name" value="P-loop containing nucleotide triphosphate hydrolases"/>
    <property type="match status" value="1"/>
</dbReference>
<protein>
    <recommendedName>
        <fullName evidence="2">NACHT domain-containing protein</fullName>
    </recommendedName>
</protein>
<accession>A0A9P5TWG2</accession>
<dbReference type="Proteomes" id="UP000772434">
    <property type="component" value="Unassembled WGS sequence"/>
</dbReference>
<dbReference type="OrthoDB" id="163438at2759"/>
<dbReference type="InterPro" id="IPR007111">
    <property type="entry name" value="NACHT_NTPase"/>
</dbReference>
<dbReference type="InterPro" id="IPR027417">
    <property type="entry name" value="P-loop_NTPase"/>
</dbReference>
<evidence type="ECO:0000313" key="3">
    <source>
        <dbReference type="EMBL" id="KAF9049406.1"/>
    </source>
</evidence>
<dbReference type="EMBL" id="JADNRY010000480">
    <property type="protein sequence ID" value="KAF9049406.1"/>
    <property type="molecule type" value="Genomic_DNA"/>
</dbReference>
<feature type="non-terminal residue" evidence="3">
    <location>
        <position position="1"/>
    </location>
</feature>
<dbReference type="Pfam" id="PF24883">
    <property type="entry name" value="NPHP3_N"/>
    <property type="match status" value="1"/>
</dbReference>
<reference evidence="3" key="1">
    <citation type="submission" date="2020-11" db="EMBL/GenBank/DDBJ databases">
        <authorList>
            <consortium name="DOE Joint Genome Institute"/>
            <person name="Ahrendt S."/>
            <person name="Riley R."/>
            <person name="Andreopoulos W."/>
            <person name="Labutti K."/>
            <person name="Pangilinan J."/>
            <person name="Ruiz-Duenas F.J."/>
            <person name="Barrasa J.M."/>
            <person name="Sanchez-Garcia M."/>
            <person name="Camarero S."/>
            <person name="Miyauchi S."/>
            <person name="Serrano A."/>
            <person name="Linde D."/>
            <person name="Babiker R."/>
            <person name="Drula E."/>
            <person name="Ayuso-Fernandez I."/>
            <person name="Pacheco R."/>
            <person name="Padilla G."/>
            <person name="Ferreira P."/>
            <person name="Barriuso J."/>
            <person name="Kellner H."/>
            <person name="Castanera R."/>
            <person name="Alfaro M."/>
            <person name="Ramirez L."/>
            <person name="Pisabarro A.G."/>
            <person name="Kuo A."/>
            <person name="Tritt A."/>
            <person name="Lipzen A."/>
            <person name="He G."/>
            <person name="Yan M."/>
            <person name="Ng V."/>
            <person name="Cullen D."/>
            <person name="Martin F."/>
            <person name="Rosso M.-N."/>
            <person name="Henrissat B."/>
            <person name="Hibbett D."/>
            <person name="Martinez A.T."/>
            <person name="Grigoriev I.V."/>
        </authorList>
    </citation>
    <scope>NUCLEOTIDE SEQUENCE</scope>
    <source>
        <strain evidence="3">AH 40177</strain>
    </source>
</reference>
<dbReference type="SUPFAM" id="SSF52540">
    <property type="entry name" value="P-loop containing nucleoside triphosphate hydrolases"/>
    <property type="match status" value="1"/>
</dbReference>
<comment type="caution">
    <text evidence="3">The sequence shown here is derived from an EMBL/GenBank/DDBJ whole genome shotgun (WGS) entry which is preliminary data.</text>
</comment>
<evidence type="ECO:0000313" key="4">
    <source>
        <dbReference type="Proteomes" id="UP000772434"/>
    </source>
</evidence>
<name>A0A9P5TWG2_9AGAR</name>
<dbReference type="PROSITE" id="PS50837">
    <property type="entry name" value="NACHT"/>
    <property type="match status" value="1"/>
</dbReference>
<proteinExistence type="predicted"/>
<dbReference type="AlphaFoldDB" id="A0A9P5TWG2"/>
<evidence type="ECO:0000256" key="1">
    <source>
        <dbReference type="ARBA" id="ARBA00022737"/>
    </source>
</evidence>
<dbReference type="InterPro" id="IPR056884">
    <property type="entry name" value="NPHP3-like_N"/>
</dbReference>
<feature type="non-terminal residue" evidence="3">
    <location>
        <position position="148"/>
    </location>
</feature>
<keyword evidence="1" id="KW-0677">Repeat</keyword>
<sequence length="148" mass="16338">EDAGIDDNNICLPDTRREIIKGITDWVKHKNDNTPRTYILCGEAGTGKSSIAHTVGKELQELQFLVAFFAFNRSLLESRTPSNALRTVAYSLGVGDHHFADGLLQAFEDPSLSGSTSIQRQWEKLIVGPAQRVDPAKQVVIIFDALDE</sequence>
<keyword evidence="4" id="KW-1185">Reference proteome</keyword>
<feature type="domain" description="NACHT" evidence="2">
    <location>
        <begin position="36"/>
        <end position="148"/>
    </location>
</feature>
<gene>
    <name evidence="3" type="ORF">BDP27DRAFT_1154185</name>
</gene>
<organism evidence="3 4">
    <name type="scientific">Rhodocollybia butyracea</name>
    <dbReference type="NCBI Taxonomy" id="206335"/>
    <lineage>
        <taxon>Eukaryota</taxon>
        <taxon>Fungi</taxon>
        <taxon>Dikarya</taxon>
        <taxon>Basidiomycota</taxon>
        <taxon>Agaricomycotina</taxon>
        <taxon>Agaricomycetes</taxon>
        <taxon>Agaricomycetidae</taxon>
        <taxon>Agaricales</taxon>
        <taxon>Marasmiineae</taxon>
        <taxon>Omphalotaceae</taxon>
        <taxon>Rhodocollybia</taxon>
    </lineage>
</organism>
<evidence type="ECO:0000259" key="2">
    <source>
        <dbReference type="PROSITE" id="PS50837"/>
    </source>
</evidence>